<evidence type="ECO:0000313" key="2">
    <source>
        <dbReference type="EMBL" id="CAA2634759.1"/>
    </source>
</evidence>
<feature type="transmembrane region" description="Helical" evidence="1">
    <location>
        <begin position="7"/>
        <end position="29"/>
    </location>
</feature>
<dbReference type="EMBL" id="LR743605">
    <property type="protein sequence ID" value="CAA2634759.1"/>
    <property type="molecule type" value="Genomic_DNA"/>
</dbReference>
<reference evidence="2 3" key="1">
    <citation type="submission" date="2019-12" db="EMBL/GenBank/DDBJ databases">
        <authorList>
            <person name="Scholz U."/>
            <person name="Mascher M."/>
            <person name="Fiebig A."/>
        </authorList>
    </citation>
    <scope>NUCLEOTIDE SEQUENCE</scope>
</reference>
<keyword evidence="1" id="KW-0812">Transmembrane</keyword>
<keyword evidence="1" id="KW-1133">Transmembrane helix</keyword>
<proteinExistence type="predicted"/>
<gene>
    <name evidence="2" type="ORF">SI7747_18020153</name>
</gene>
<dbReference type="AlphaFoldDB" id="A0A7I8JU73"/>
<sequence>MHRRANIYIYIYIYTYMRVGQWVHGFFLFF</sequence>
<keyword evidence="1" id="KW-0472">Membrane</keyword>
<keyword evidence="3" id="KW-1185">Reference proteome</keyword>
<dbReference type="Proteomes" id="UP001189122">
    <property type="component" value="Unassembled WGS sequence"/>
</dbReference>
<evidence type="ECO:0000256" key="1">
    <source>
        <dbReference type="SAM" id="Phobius"/>
    </source>
</evidence>
<protein>
    <submittedName>
        <fullName evidence="2">Uncharacterized protein</fullName>
    </submittedName>
</protein>
<accession>A0A7I8JU73</accession>
<organism evidence="2">
    <name type="scientific">Spirodela intermedia</name>
    <name type="common">Intermediate duckweed</name>
    <dbReference type="NCBI Taxonomy" id="51605"/>
    <lineage>
        <taxon>Eukaryota</taxon>
        <taxon>Viridiplantae</taxon>
        <taxon>Streptophyta</taxon>
        <taxon>Embryophyta</taxon>
        <taxon>Tracheophyta</taxon>
        <taxon>Spermatophyta</taxon>
        <taxon>Magnoliopsida</taxon>
        <taxon>Liliopsida</taxon>
        <taxon>Araceae</taxon>
        <taxon>Lemnoideae</taxon>
        <taxon>Spirodela</taxon>
    </lineage>
</organism>
<dbReference type="EMBL" id="CACRZD030000018">
    <property type="protein sequence ID" value="CAA6673736.1"/>
    <property type="molecule type" value="Genomic_DNA"/>
</dbReference>
<name>A0A7I8JU73_SPIIN</name>
<evidence type="ECO:0000313" key="3">
    <source>
        <dbReference type="Proteomes" id="UP001189122"/>
    </source>
</evidence>